<evidence type="ECO:0000313" key="2">
    <source>
        <dbReference type="EMBL" id="QBF46537.1"/>
    </source>
</evidence>
<accession>A0A4P6MX51</accession>
<dbReference type="KEGG" id="jli:EXU32_09895"/>
<evidence type="ECO:0000256" key="1">
    <source>
        <dbReference type="SAM" id="MobiDB-lite"/>
    </source>
</evidence>
<name>A0A4P6MX51_9MICO</name>
<dbReference type="OrthoDB" id="4871415at2"/>
<reference evidence="2 3" key="1">
    <citation type="submission" date="2019-02" db="EMBL/GenBank/DDBJ databases">
        <title>Genomic data mining of an Antarctic deep-sea actinobacterium, Janibacterlimosus P3-3-X1.</title>
        <authorList>
            <person name="Liao L."/>
            <person name="Chen B."/>
        </authorList>
    </citation>
    <scope>NUCLEOTIDE SEQUENCE [LARGE SCALE GENOMIC DNA]</scope>
    <source>
        <strain evidence="2 3">P3-3-X1</strain>
    </source>
</reference>
<organism evidence="2 3">
    <name type="scientific">Janibacter limosus</name>
    <dbReference type="NCBI Taxonomy" id="53458"/>
    <lineage>
        <taxon>Bacteria</taxon>
        <taxon>Bacillati</taxon>
        <taxon>Actinomycetota</taxon>
        <taxon>Actinomycetes</taxon>
        <taxon>Micrococcales</taxon>
        <taxon>Intrasporangiaceae</taxon>
        <taxon>Janibacter</taxon>
    </lineage>
</organism>
<evidence type="ECO:0000313" key="3">
    <source>
        <dbReference type="Proteomes" id="UP000290408"/>
    </source>
</evidence>
<dbReference type="RefSeq" id="WP_130629757.1">
    <property type="nucleotide sequence ID" value="NZ_CP036164.1"/>
</dbReference>
<keyword evidence="3" id="KW-1185">Reference proteome</keyword>
<feature type="compositionally biased region" description="Polar residues" evidence="1">
    <location>
        <begin position="54"/>
        <end position="67"/>
    </location>
</feature>
<proteinExistence type="predicted"/>
<gene>
    <name evidence="2" type="ORF">EXU32_09895</name>
</gene>
<sequence length="94" mass="9665">MTAMIVGLLLCLALSVAVMSLVAIPARREGREILTARGERVVVKVREGADGAASRTSDLISSATSKRSGSDKAATLAKGAATDKPVTPTKRQAS</sequence>
<dbReference type="AlphaFoldDB" id="A0A4P6MX51"/>
<protein>
    <submittedName>
        <fullName evidence="2">Uncharacterized protein</fullName>
    </submittedName>
</protein>
<dbReference type="Proteomes" id="UP000290408">
    <property type="component" value="Chromosome"/>
</dbReference>
<dbReference type="STRING" id="1216970.GCA_001570985_02788"/>
<dbReference type="EMBL" id="CP036164">
    <property type="protein sequence ID" value="QBF46537.1"/>
    <property type="molecule type" value="Genomic_DNA"/>
</dbReference>
<feature type="region of interest" description="Disordered" evidence="1">
    <location>
        <begin position="54"/>
        <end position="94"/>
    </location>
</feature>